<gene>
    <name evidence="2" type="ORF">NC653_030346</name>
</gene>
<accession>A0AAD6Q035</accession>
<dbReference type="InterPro" id="IPR025886">
    <property type="entry name" value="PP2-like"/>
</dbReference>
<dbReference type="PANTHER" id="PTHR32278:SF11">
    <property type="entry name" value="F-BOX DOMAIN-CONTAINING PROTEIN"/>
    <property type="match status" value="1"/>
</dbReference>
<keyword evidence="1" id="KW-0732">Signal</keyword>
<feature type="signal peptide" evidence="1">
    <location>
        <begin position="1"/>
        <end position="26"/>
    </location>
</feature>
<sequence>MNSNLQNSYLLHCLWMHLWASLKCFCTVNRRGENLIGKFNRFSEVVELRAICWLQIHGKINTEMLSPTTIHGVYLMVKFAGRAYGLDTLPPQVSEEGGNFESPGKVYLRRRQDKNKQACLSSRTRTLR</sequence>
<feature type="chain" id="PRO_5042296537" evidence="1">
    <location>
        <begin position="27"/>
        <end position="128"/>
    </location>
</feature>
<evidence type="ECO:0000313" key="2">
    <source>
        <dbReference type="EMBL" id="KAJ6974229.1"/>
    </source>
</evidence>
<dbReference type="Proteomes" id="UP001164929">
    <property type="component" value="Chromosome 13"/>
</dbReference>
<evidence type="ECO:0000256" key="1">
    <source>
        <dbReference type="SAM" id="SignalP"/>
    </source>
</evidence>
<dbReference type="AlphaFoldDB" id="A0AAD6Q035"/>
<dbReference type="Pfam" id="PF14299">
    <property type="entry name" value="PP2"/>
    <property type="match status" value="1"/>
</dbReference>
<dbReference type="EMBL" id="JAQIZT010000013">
    <property type="protein sequence ID" value="KAJ6974229.1"/>
    <property type="molecule type" value="Genomic_DNA"/>
</dbReference>
<evidence type="ECO:0000313" key="3">
    <source>
        <dbReference type="Proteomes" id="UP001164929"/>
    </source>
</evidence>
<reference evidence="2" key="1">
    <citation type="journal article" date="2023" name="Mol. Ecol. Resour.">
        <title>Chromosome-level genome assembly of a triploid poplar Populus alba 'Berolinensis'.</title>
        <authorList>
            <person name="Chen S."/>
            <person name="Yu Y."/>
            <person name="Wang X."/>
            <person name="Wang S."/>
            <person name="Zhang T."/>
            <person name="Zhou Y."/>
            <person name="He R."/>
            <person name="Meng N."/>
            <person name="Wang Y."/>
            <person name="Liu W."/>
            <person name="Liu Z."/>
            <person name="Liu J."/>
            <person name="Guo Q."/>
            <person name="Huang H."/>
            <person name="Sederoff R.R."/>
            <person name="Wang G."/>
            <person name="Qu G."/>
            <person name="Chen S."/>
        </authorList>
    </citation>
    <scope>NUCLEOTIDE SEQUENCE</scope>
    <source>
        <strain evidence="2">SC-2020</strain>
    </source>
</reference>
<comment type="caution">
    <text evidence="2">The sequence shown here is derived from an EMBL/GenBank/DDBJ whole genome shotgun (WGS) entry which is preliminary data.</text>
</comment>
<dbReference type="PANTHER" id="PTHR32278">
    <property type="entry name" value="F-BOX DOMAIN-CONTAINING PROTEIN"/>
    <property type="match status" value="1"/>
</dbReference>
<organism evidence="2 3">
    <name type="scientific">Populus alba x Populus x berolinensis</name>
    <dbReference type="NCBI Taxonomy" id="444605"/>
    <lineage>
        <taxon>Eukaryota</taxon>
        <taxon>Viridiplantae</taxon>
        <taxon>Streptophyta</taxon>
        <taxon>Embryophyta</taxon>
        <taxon>Tracheophyta</taxon>
        <taxon>Spermatophyta</taxon>
        <taxon>Magnoliopsida</taxon>
        <taxon>eudicotyledons</taxon>
        <taxon>Gunneridae</taxon>
        <taxon>Pentapetalae</taxon>
        <taxon>rosids</taxon>
        <taxon>fabids</taxon>
        <taxon>Malpighiales</taxon>
        <taxon>Salicaceae</taxon>
        <taxon>Saliceae</taxon>
        <taxon>Populus</taxon>
    </lineage>
</organism>
<protein>
    <submittedName>
        <fullName evidence="2">Uncharacterized protein</fullName>
    </submittedName>
</protein>
<keyword evidence="3" id="KW-1185">Reference proteome</keyword>
<name>A0AAD6Q035_9ROSI</name>
<proteinExistence type="predicted"/>